<protein>
    <submittedName>
        <fullName evidence="1">Uncharacterized protein</fullName>
    </submittedName>
</protein>
<dbReference type="AlphaFoldDB" id="A0A383CGU9"/>
<reference evidence="1" key="1">
    <citation type="submission" date="2018-05" db="EMBL/GenBank/DDBJ databases">
        <authorList>
            <person name="Lanie J.A."/>
            <person name="Ng W.-L."/>
            <person name="Kazmierczak K.M."/>
            <person name="Andrzejewski T.M."/>
            <person name="Davidsen T.M."/>
            <person name="Wayne K.J."/>
            <person name="Tettelin H."/>
            <person name="Glass J.I."/>
            <person name="Rusch D."/>
            <person name="Podicherti R."/>
            <person name="Tsui H.-C.T."/>
            <person name="Winkler M.E."/>
        </authorList>
    </citation>
    <scope>NUCLEOTIDE SEQUENCE</scope>
</reference>
<sequence>VLGLVSQSMGEPIRKGPHSAIPVHLALMSSEVAGAASVASRMLIFDHHPVIYLESWRNIDLNPAPSPGLKTGFHFFSS</sequence>
<feature type="non-terminal residue" evidence="1">
    <location>
        <position position="78"/>
    </location>
</feature>
<organism evidence="1">
    <name type="scientific">marine metagenome</name>
    <dbReference type="NCBI Taxonomy" id="408172"/>
    <lineage>
        <taxon>unclassified sequences</taxon>
        <taxon>metagenomes</taxon>
        <taxon>ecological metagenomes</taxon>
    </lineage>
</organism>
<name>A0A383CGU9_9ZZZZ</name>
<dbReference type="EMBL" id="UINC01208646">
    <property type="protein sequence ID" value="SVE31289.1"/>
    <property type="molecule type" value="Genomic_DNA"/>
</dbReference>
<proteinExistence type="predicted"/>
<gene>
    <name evidence="1" type="ORF">METZ01_LOCUS484143</name>
</gene>
<accession>A0A383CGU9</accession>
<evidence type="ECO:0000313" key="1">
    <source>
        <dbReference type="EMBL" id="SVE31289.1"/>
    </source>
</evidence>
<feature type="non-terminal residue" evidence="1">
    <location>
        <position position="1"/>
    </location>
</feature>